<evidence type="ECO:0000313" key="2">
    <source>
        <dbReference type="EMBL" id="MDO7905525.1"/>
    </source>
</evidence>
<dbReference type="Proteomes" id="UP001240171">
    <property type="component" value="Unassembled WGS sequence"/>
</dbReference>
<name>A0ABT9C8D6_9BACL</name>
<dbReference type="InterPro" id="IPR051082">
    <property type="entry name" value="Pentapeptide-BTB/POZ_domain"/>
</dbReference>
<dbReference type="EMBL" id="JAUQTB010000001">
    <property type="protein sequence ID" value="MDO7905525.1"/>
    <property type="molecule type" value="Genomic_DNA"/>
</dbReference>
<dbReference type="PANTHER" id="PTHR14136:SF17">
    <property type="entry name" value="BTB_POZ DOMAIN-CONTAINING PROTEIN KCTD9"/>
    <property type="match status" value="1"/>
</dbReference>
<reference evidence="2 3" key="1">
    <citation type="submission" date="2023-07" db="EMBL/GenBank/DDBJ databases">
        <title>Paenibacillus sp. JX-17 nov. isolated from soil.</title>
        <authorList>
            <person name="Wan Y."/>
            <person name="Liu B."/>
        </authorList>
    </citation>
    <scope>NUCLEOTIDE SEQUENCE [LARGE SCALE GENOMIC DNA]</scope>
    <source>
        <strain evidence="2 3">JX-17</strain>
    </source>
</reference>
<feature type="region of interest" description="Disordered" evidence="1">
    <location>
        <begin position="169"/>
        <end position="188"/>
    </location>
</feature>
<dbReference type="Pfam" id="PF00805">
    <property type="entry name" value="Pentapeptide"/>
    <property type="match status" value="1"/>
</dbReference>
<dbReference type="SUPFAM" id="SSF141571">
    <property type="entry name" value="Pentapeptide repeat-like"/>
    <property type="match status" value="1"/>
</dbReference>
<organism evidence="2 3">
    <name type="scientific">Paenibacillus lacisoli</name>
    <dbReference type="NCBI Taxonomy" id="3064525"/>
    <lineage>
        <taxon>Bacteria</taxon>
        <taxon>Bacillati</taxon>
        <taxon>Bacillota</taxon>
        <taxon>Bacilli</taxon>
        <taxon>Bacillales</taxon>
        <taxon>Paenibacillaceae</taxon>
        <taxon>Paenibacillus</taxon>
    </lineage>
</organism>
<gene>
    <name evidence="2" type="ORF">Q5741_03760</name>
</gene>
<sequence length="276" mass="30429">MNKALQADCESCFGLCCTALPFAASSDFALDKAAGQPCRHLQKDYRCGIHSSLRAKGFRGCTVYDCFGAGQKLSQQTFAGRDWRENPASANLMFEVFPILWQLQELKWYLTQALSYEPPVPLHTQLREALEETCRRSDLDPQSLLKISVSVWRAEVNVLLLEISEQMRSSAEQPAGKPSPERRKTGRGADLIGAKLQGADLRAVNLRGAYLIAADLRGVDLRGADLIGADLRDADLRGADLSQTLFLTQPQLNAAKGDGETRLPEGFAIPEHWLLP</sequence>
<comment type="caution">
    <text evidence="2">The sequence shown here is derived from an EMBL/GenBank/DDBJ whole genome shotgun (WGS) entry which is preliminary data.</text>
</comment>
<dbReference type="InterPro" id="IPR001646">
    <property type="entry name" value="5peptide_repeat"/>
</dbReference>
<evidence type="ECO:0000256" key="1">
    <source>
        <dbReference type="SAM" id="MobiDB-lite"/>
    </source>
</evidence>
<accession>A0ABT9C8D6</accession>
<dbReference type="PANTHER" id="PTHR14136">
    <property type="entry name" value="BTB_POZ DOMAIN-CONTAINING PROTEIN KCTD9"/>
    <property type="match status" value="1"/>
</dbReference>
<evidence type="ECO:0000313" key="3">
    <source>
        <dbReference type="Proteomes" id="UP001240171"/>
    </source>
</evidence>
<protein>
    <submittedName>
        <fullName evidence="2">Pentapeptide repeat-containing protein</fullName>
    </submittedName>
</protein>
<dbReference type="Gene3D" id="2.160.20.80">
    <property type="entry name" value="E3 ubiquitin-protein ligase SopA"/>
    <property type="match status" value="1"/>
</dbReference>
<keyword evidence="3" id="KW-1185">Reference proteome</keyword>
<proteinExistence type="predicted"/>